<evidence type="ECO:0000256" key="2">
    <source>
        <dbReference type="SAM" id="Phobius"/>
    </source>
</evidence>
<proteinExistence type="predicted"/>
<dbReference type="AlphaFoldDB" id="A0A0R3T3Q0"/>
<protein>
    <submittedName>
        <fullName evidence="4 6">Uncharacterized protein</fullName>
    </submittedName>
</protein>
<reference evidence="4 5" key="2">
    <citation type="submission" date="2018-11" db="EMBL/GenBank/DDBJ databases">
        <authorList>
            <consortium name="Pathogen Informatics"/>
        </authorList>
    </citation>
    <scope>NUCLEOTIDE SEQUENCE [LARGE SCALE GENOMIC DNA]</scope>
</reference>
<feature type="chain" id="PRO_5043131636" evidence="3">
    <location>
        <begin position="21"/>
        <end position="239"/>
    </location>
</feature>
<keyword evidence="2" id="KW-0472">Membrane</keyword>
<keyword evidence="3" id="KW-0732">Signal</keyword>
<evidence type="ECO:0000313" key="5">
    <source>
        <dbReference type="Proteomes" id="UP000278807"/>
    </source>
</evidence>
<keyword evidence="2" id="KW-1133">Transmembrane helix</keyword>
<keyword evidence="2" id="KW-0812">Transmembrane</keyword>
<sequence>MVWLRWVVFLLISFIRAIVSLEPLGFKNVTLAETEENVIFEWFQEDVMNKSHAMRFCDNLKSTIPNIRELQYFYKSLNLEANSIFYLQDVLETTTDSPRDDIGERLCITIKNSPGNPVKRIPFFYIFGTMCFALLIANCLWIVFCYKYCSLKRKQSNKRAKTASLFTGNGLKPISFNAERNNLGKYDLLPDVPLQRESYRKSQKSQKELKLATKEESAESLSATLGLNPKNTDNGTGFL</sequence>
<dbReference type="WBParaSite" id="HNAJ_0000164701-mRNA-1">
    <property type="protein sequence ID" value="HNAJ_0000164701-mRNA-1"/>
    <property type="gene ID" value="HNAJ_0000164701"/>
</dbReference>
<name>A0A0R3T3Q0_RODNA</name>
<dbReference type="STRING" id="102285.A0A0R3T3Q0"/>
<feature type="region of interest" description="Disordered" evidence="1">
    <location>
        <begin position="213"/>
        <end position="239"/>
    </location>
</feature>
<feature type="transmembrane region" description="Helical" evidence="2">
    <location>
        <begin position="123"/>
        <end position="149"/>
    </location>
</feature>
<accession>A0A0R3T3Q0</accession>
<feature type="compositionally biased region" description="Polar residues" evidence="1">
    <location>
        <begin position="219"/>
        <end position="239"/>
    </location>
</feature>
<gene>
    <name evidence="4" type="ORF">HNAJ_LOCUS1646</name>
</gene>
<keyword evidence="5" id="KW-1185">Reference proteome</keyword>
<dbReference type="Proteomes" id="UP000278807">
    <property type="component" value="Unassembled WGS sequence"/>
</dbReference>
<evidence type="ECO:0000313" key="4">
    <source>
        <dbReference type="EMBL" id="VDN97505.1"/>
    </source>
</evidence>
<evidence type="ECO:0000256" key="3">
    <source>
        <dbReference type="SAM" id="SignalP"/>
    </source>
</evidence>
<dbReference type="OrthoDB" id="6285068at2759"/>
<reference evidence="6" key="1">
    <citation type="submission" date="2017-02" db="UniProtKB">
        <authorList>
            <consortium name="WormBaseParasite"/>
        </authorList>
    </citation>
    <scope>IDENTIFICATION</scope>
</reference>
<dbReference type="EMBL" id="UZAE01000669">
    <property type="protein sequence ID" value="VDN97505.1"/>
    <property type="molecule type" value="Genomic_DNA"/>
</dbReference>
<evidence type="ECO:0000256" key="1">
    <source>
        <dbReference type="SAM" id="MobiDB-lite"/>
    </source>
</evidence>
<organism evidence="6">
    <name type="scientific">Rodentolepis nana</name>
    <name type="common">Dwarf tapeworm</name>
    <name type="synonym">Hymenolepis nana</name>
    <dbReference type="NCBI Taxonomy" id="102285"/>
    <lineage>
        <taxon>Eukaryota</taxon>
        <taxon>Metazoa</taxon>
        <taxon>Spiralia</taxon>
        <taxon>Lophotrochozoa</taxon>
        <taxon>Platyhelminthes</taxon>
        <taxon>Cestoda</taxon>
        <taxon>Eucestoda</taxon>
        <taxon>Cyclophyllidea</taxon>
        <taxon>Hymenolepididae</taxon>
        <taxon>Rodentolepis</taxon>
    </lineage>
</organism>
<evidence type="ECO:0000313" key="6">
    <source>
        <dbReference type="WBParaSite" id="HNAJ_0000164701-mRNA-1"/>
    </source>
</evidence>
<feature type="signal peptide" evidence="3">
    <location>
        <begin position="1"/>
        <end position="20"/>
    </location>
</feature>